<gene>
    <name evidence="1" type="ORF">BN1012_Phect625</name>
</gene>
<reference evidence="1 2" key="1">
    <citation type="journal article" date="2014" name="Front. Genet.">
        <title>Genome and metabolic network of "Candidatus Phaeomarinobacter ectocarpi" Ec32, a new candidate genus of Alphaproteobacteria frequently associated with brown algae.</title>
        <authorList>
            <person name="Dittami S.M."/>
            <person name="Barbeyron T."/>
            <person name="Boyen C."/>
            <person name="Cambefort J."/>
            <person name="Collet G."/>
            <person name="Delage L."/>
            <person name="Gobet A."/>
            <person name="Groisillier A."/>
            <person name="Leblanc C."/>
            <person name="Michel G."/>
            <person name="Scornet D."/>
            <person name="Siegel A."/>
            <person name="Tapia J.E."/>
            <person name="Tonon T."/>
        </authorList>
    </citation>
    <scope>NUCLEOTIDE SEQUENCE [LARGE SCALE GENOMIC DNA]</scope>
    <source>
        <strain evidence="1 2">Ec32</strain>
    </source>
</reference>
<name>X5MDW6_9HYPH</name>
<protein>
    <submittedName>
        <fullName evidence="1">Uncharacterized protein</fullName>
    </submittedName>
</protein>
<keyword evidence="2" id="KW-1185">Reference proteome</keyword>
<proteinExistence type="predicted"/>
<dbReference type="STRING" id="1458461.BN1012_Phect625"/>
<evidence type="ECO:0000313" key="2">
    <source>
        <dbReference type="Proteomes" id="UP000032160"/>
    </source>
</evidence>
<organism evidence="1 2">
    <name type="scientific">Candidatus Phaeomarinibacter ectocarpi</name>
    <dbReference type="NCBI Taxonomy" id="1458461"/>
    <lineage>
        <taxon>Bacteria</taxon>
        <taxon>Pseudomonadati</taxon>
        <taxon>Pseudomonadota</taxon>
        <taxon>Alphaproteobacteria</taxon>
        <taxon>Hyphomicrobiales</taxon>
        <taxon>Parvibaculaceae</taxon>
        <taxon>Candidatus Phaeomarinibacter</taxon>
    </lineage>
</organism>
<accession>X5MDW6</accession>
<evidence type="ECO:0000313" key="1">
    <source>
        <dbReference type="EMBL" id="CDO58839.1"/>
    </source>
</evidence>
<sequence>MSKGGANRDAGEKPQNFRVFREVPLRFARQKRGLDRQKLPGGGLTCRVVTA</sequence>
<dbReference type="Proteomes" id="UP000032160">
    <property type="component" value="Chromosome I"/>
</dbReference>
<dbReference type="KEGG" id="pect:BN1012_Phect625"/>
<dbReference type="EMBL" id="HG966617">
    <property type="protein sequence ID" value="CDO58839.1"/>
    <property type="molecule type" value="Genomic_DNA"/>
</dbReference>
<dbReference type="AlphaFoldDB" id="X5MDW6"/>
<dbReference type="HOGENOM" id="CLU_3096878_0_0_5"/>